<evidence type="ECO:0000313" key="6">
    <source>
        <dbReference type="Proteomes" id="UP000320209"/>
    </source>
</evidence>
<dbReference type="AlphaFoldDB" id="A0A543A609"/>
<dbReference type="EMBL" id="VFOV01000001">
    <property type="protein sequence ID" value="TQL68032.1"/>
    <property type="molecule type" value="Genomic_DNA"/>
</dbReference>
<evidence type="ECO:0000256" key="2">
    <source>
        <dbReference type="ARBA" id="ARBA00023125"/>
    </source>
</evidence>
<dbReference type="InterPro" id="IPR018060">
    <property type="entry name" value="HTH_AraC"/>
</dbReference>
<dbReference type="SUPFAM" id="SSF46689">
    <property type="entry name" value="Homeodomain-like"/>
    <property type="match status" value="1"/>
</dbReference>
<dbReference type="PROSITE" id="PS01124">
    <property type="entry name" value="HTH_ARAC_FAMILY_2"/>
    <property type="match status" value="1"/>
</dbReference>
<name>A0A543A609_9ACTN</name>
<evidence type="ECO:0000313" key="5">
    <source>
        <dbReference type="EMBL" id="TQL68032.1"/>
    </source>
</evidence>
<dbReference type="Gene3D" id="1.10.10.60">
    <property type="entry name" value="Homeodomain-like"/>
    <property type="match status" value="1"/>
</dbReference>
<dbReference type="InterPro" id="IPR032687">
    <property type="entry name" value="AraC-type_N"/>
</dbReference>
<gene>
    <name evidence="5" type="ORF">FB381_1921</name>
</gene>
<feature type="domain" description="HTH araC/xylS-type" evidence="4">
    <location>
        <begin position="236"/>
        <end position="333"/>
    </location>
</feature>
<reference evidence="5 6" key="1">
    <citation type="submission" date="2019-06" db="EMBL/GenBank/DDBJ databases">
        <title>Sequencing the genomes of 1000 actinobacteria strains.</title>
        <authorList>
            <person name="Klenk H.-P."/>
        </authorList>
    </citation>
    <scope>NUCLEOTIDE SEQUENCE [LARGE SCALE GENOMIC DNA]</scope>
    <source>
        <strain evidence="5 6">DSM 25218</strain>
    </source>
</reference>
<dbReference type="InterPro" id="IPR009057">
    <property type="entry name" value="Homeodomain-like_sf"/>
</dbReference>
<dbReference type="Pfam" id="PF12833">
    <property type="entry name" value="HTH_18"/>
    <property type="match status" value="1"/>
</dbReference>
<protein>
    <submittedName>
        <fullName evidence="5">AraC family transcriptional regulator</fullName>
    </submittedName>
</protein>
<dbReference type="Pfam" id="PF12625">
    <property type="entry name" value="Arabinose_bd"/>
    <property type="match status" value="1"/>
</dbReference>
<evidence type="ECO:0000256" key="1">
    <source>
        <dbReference type="ARBA" id="ARBA00023015"/>
    </source>
</evidence>
<dbReference type="SMART" id="SM00342">
    <property type="entry name" value="HTH_ARAC"/>
    <property type="match status" value="1"/>
</dbReference>
<evidence type="ECO:0000259" key="4">
    <source>
        <dbReference type="PROSITE" id="PS01124"/>
    </source>
</evidence>
<accession>A0A543A609</accession>
<dbReference type="GO" id="GO:0005829">
    <property type="term" value="C:cytosol"/>
    <property type="evidence" value="ECO:0007669"/>
    <property type="project" value="TreeGrafter"/>
</dbReference>
<organism evidence="5 6">
    <name type="scientific">Nocardioides albertanoniae</name>
    <dbReference type="NCBI Taxonomy" id="1175486"/>
    <lineage>
        <taxon>Bacteria</taxon>
        <taxon>Bacillati</taxon>
        <taxon>Actinomycetota</taxon>
        <taxon>Actinomycetes</taxon>
        <taxon>Propionibacteriales</taxon>
        <taxon>Nocardioidaceae</taxon>
        <taxon>Nocardioides</taxon>
    </lineage>
</organism>
<dbReference type="OrthoDB" id="5241536at2"/>
<comment type="caution">
    <text evidence="5">The sequence shown here is derived from an EMBL/GenBank/DDBJ whole genome shotgun (WGS) entry which is preliminary data.</text>
</comment>
<proteinExistence type="predicted"/>
<dbReference type="PANTHER" id="PTHR47894">
    <property type="entry name" value="HTH-TYPE TRANSCRIPTIONAL REGULATOR GADX"/>
    <property type="match status" value="1"/>
</dbReference>
<keyword evidence="3" id="KW-0804">Transcription</keyword>
<dbReference type="GO" id="GO:0000976">
    <property type="term" value="F:transcription cis-regulatory region binding"/>
    <property type="evidence" value="ECO:0007669"/>
    <property type="project" value="TreeGrafter"/>
</dbReference>
<evidence type="ECO:0000256" key="3">
    <source>
        <dbReference type="ARBA" id="ARBA00023163"/>
    </source>
</evidence>
<keyword evidence="1" id="KW-0805">Transcription regulation</keyword>
<sequence>MVHWDLPRTPVSALLLARLGMEHGLTAADALAGTRLRLDDLTDPKAEVSARQELAIVANLVDAYGEDTGLGLEAGSRYHLTAYGIWGFMLVSSPTPRNAVETALRYVDLTFAFCEISAQERDGELLFVLDASDLPRPLRRFLLEREAAAIRTMQREAFPEGVRPTRAAFAFPKGRTAADDLLGTSVEYDAAETVLAYDGSVLDAPMPQANEHAVAMAIDQCRDLLQRRLARTGLSGQVRNLVLARLTDPPDADEIAATLNLSPRTFQRRLADEGTSFRALLGEVREQLAEVLLETGDLPVAEVARLLGYVEVSSFSQAFRRWKGIGPREWRKRAGPAAQSM</sequence>
<dbReference type="PANTHER" id="PTHR47894:SF1">
    <property type="entry name" value="HTH-TYPE TRANSCRIPTIONAL REGULATOR VQSM"/>
    <property type="match status" value="1"/>
</dbReference>
<dbReference type="GO" id="GO:0003700">
    <property type="term" value="F:DNA-binding transcription factor activity"/>
    <property type="evidence" value="ECO:0007669"/>
    <property type="project" value="InterPro"/>
</dbReference>
<keyword evidence="2" id="KW-0238">DNA-binding</keyword>
<dbReference type="Proteomes" id="UP000320209">
    <property type="component" value="Unassembled WGS sequence"/>
</dbReference>
<keyword evidence="6" id="KW-1185">Reference proteome</keyword>